<accession>A0A5B8MCC6</accession>
<dbReference type="InterPro" id="IPR002083">
    <property type="entry name" value="MATH/TRAF_dom"/>
</dbReference>
<dbReference type="InterPro" id="IPR050804">
    <property type="entry name" value="MCC"/>
</dbReference>
<organism evidence="3 4">
    <name type="scientific">Chloropicon primus</name>
    <dbReference type="NCBI Taxonomy" id="1764295"/>
    <lineage>
        <taxon>Eukaryota</taxon>
        <taxon>Viridiplantae</taxon>
        <taxon>Chlorophyta</taxon>
        <taxon>Chloropicophyceae</taxon>
        <taxon>Chloropicales</taxon>
        <taxon>Chloropicaceae</taxon>
        <taxon>Chloropicon</taxon>
    </lineage>
</organism>
<dbReference type="InterPro" id="IPR008974">
    <property type="entry name" value="TRAF-like"/>
</dbReference>
<dbReference type="SUPFAM" id="SSF49599">
    <property type="entry name" value="TRAF domain-like"/>
    <property type="match status" value="1"/>
</dbReference>
<dbReference type="Gene3D" id="2.60.210.10">
    <property type="entry name" value="Apoptosis, Tumor Necrosis Factor Receptor Associated Protein 2, Chain A"/>
    <property type="match status" value="1"/>
</dbReference>
<evidence type="ECO:0000313" key="4">
    <source>
        <dbReference type="Proteomes" id="UP000316726"/>
    </source>
</evidence>
<evidence type="ECO:0000313" key="3">
    <source>
        <dbReference type="EMBL" id="QDZ18009.1"/>
    </source>
</evidence>
<evidence type="ECO:0000256" key="1">
    <source>
        <dbReference type="ARBA" id="ARBA00023054"/>
    </source>
</evidence>
<dbReference type="STRING" id="1764295.A0A5B8MCC6"/>
<dbReference type="PROSITE" id="PS50144">
    <property type="entry name" value="MATH"/>
    <property type="match status" value="1"/>
</dbReference>
<reference evidence="3 4" key="1">
    <citation type="submission" date="2018-07" db="EMBL/GenBank/DDBJ databases">
        <title>The complete nuclear genome of the prasinophyte Chloropicon primus (CCMP1205).</title>
        <authorList>
            <person name="Pombert J.-F."/>
            <person name="Otis C."/>
            <person name="Turmel M."/>
            <person name="Lemieux C."/>
        </authorList>
    </citation>
    <scope>NUCLEOTIDE SEQUENCE [LARGE SCALE GENOMIC DNA]</scope>
    <source>
        <strain evidence="3 4">CCMP1205</strain>
    </source>
</reference>
<name>A0A5B8MCC6_9CHLO</name>
<dbReference type="PANTHER" id="PTHR46236:SF35">
    <property type="entry name" value="MATH DOMAIN-CONTAINING PROTEIN"/>
    <property type="match status" value="1"/>
</dbReference>
<dbReference type="CDD" id="cd00121">
    <property type="entry name" value="MATH"/>
    <property type="match status" value="1"/>
</dbReference>
<protein>
    <recommendedName>
        <fullName evidence="2">MATH domain-containing protein</fullName>
    </recommendedName>
</protein>
<dbReference type="PANTHER" id="PTHR46236">
    <property type="entry name" value="TRAF-LIKE SUPERFAMILY PROTEIN"/>
    <property type="match status" value="1"/>
</dbReference>
<dbReference type="OrthoDB" id="2116871at2759"/>
<keyword evidence="1" id="KW-0175">Coiled coil</keyword>
<proteinExistence type="predicted"/>
<dbReference type="Proteomes" id="UP000316726">
    <property type="component" value="Chromosome 1"/>
</dbReference>
<gene>
    <name evidence="3" type="ORF">A3770_01p05270</name>
</gene>
<evidence type="ECO:0000259" key="2">
    <source>
        <dbReference type="PROSITE" id="PS50144"/>
    </source>
</evidence>
<dbReference type="EMBL" id="CP031034">
    <property type="protein sequence ID" value="QDZ18009.1"/>
    <property type="molecule type" value="Genomic_DNA"/>
</dbReference>
<feature type="domain" description="MATH" evidence="2">
    <location>
        <begin position="140"/>
        <end position="271"/>
    </location>
</feature>
<keyword evidence="4" id="KW-1185">Reference proteome</keyword>
<dbReference type="Pfam" id="PF22486">
    <property type="entry name" value="MATH_2"/>
    <property type="match status" value="1"/>
</dbReference>
<sequence length="427" mass="47960">MRGGDGNQEEPPPFRAFCEPSPHASLIVSYKDDKMYLDAMYMAQRSGLVRDFVFEGTRDDLSALSLQASGEAEEEEESTSTSYRAAHMKLPEELFTAGRWKALVEVVSLLYSSTFCKAQDLAGLFNRFPLKLSMKDSLEGATFTWDPAGLSKVEAPGIKSPEFVAAGCKWRVAMHLKDKDSNADDRDRLSVFLELAENLATLPQCWSRFTCFELSLVNHKDPGMTKKYQGRQSFTITMGSWGFRTRVEIGDLFNPSKGYIVDDRVTIVARITRATRQTTAPLDVCTFDSLLDAGRFLRADTVTQLLDEAITIYLRDWAPLLLTDKCHRCSSTGCDNDNPQAYKRGVMNRPCAMDLRIRESSQSLMTALILADEYDLSGSWKCFLAQVKERRENNAAKLFIKELVLFFQDHGKTMNGDVSSELLVAVL</sequence>
<dbReference type="AlphaFoldDB" id="A0A5B8MCC6"/>